<reference evidence="11" key="1">
    <citation type="submission" date="2023-03" db="EMBL/GenBank/DDBJ databases">
        <title>Mating type loci evolution in Malassezia.</title>
        <authorList>
            <person name="Coelho M.A."/>
        </authorList>
    </citation>
    <scope>NUCLEOTIDE SEQUENCE</scope>
    <source>
        <strain evidence="11">CBS 11721</strain>
    </source>
</reference>
<dbReference type="EMBL" id="CP119879">
    <property type="protein sequence ID" value="WFD35514.1"/>
    <property type="molecule type" value="Genomic_DNA"/>
</dbReference>
<dbReference type="AlphaFoldDB" id="A0AAF0EUS1"/>
<keyword evidence="2 11" id="KW-0723">Serine/threonine-protein kinase</keyword>
<feature type="compositionally biased region" description="Basic and acidic residues" evidence="9">
    <location>
        <begin position="324"/>
        <end position="335"/>
    </location>
</feature>
<proteinExistence type="predicted"/>
<evidence type="ECO:0000313" key="12">
    <source>
        <dbReference type="Proteomes" id="UP001219933"/>
    </source>
</evidence>
<dbReference type="GO" id="GO:0005737">
    <property type="term" value="C:cytoplasm"/>
    <property type="evidence" value="ECO:0007669"/>
    <property type="project" value="TreeGrafter"/>
</dbReference>
<dbReference type="PANTHER" id="PTHR24343">
    <property type="entry name" value="SERINE/THREONINE KINASE"/>
    <property type="match status" value="1"/>
</dbReference>
<evidence type="ECO:0000256" key="1">
    <source>
        <dbReference type="ARBA" id="ARBA00012513"/>
    </source>
</evidence>
<dbReference type="GO" id="GO:0005634">
    <property type="term" value="C:nucleus"/>
    <property type="evidence" value="ECO:0007669"/>
    <property type="project" value="TreeGrafter"/>
</dbReference>
<dbReference type="Proteomes" id="UP001219933">
    <property type="component" value="Chromosome 3"/>
</dbReference>
<keyword evidence="5 11" id="KW-0418">Kinase</keyword>
<feature type="region of interest" description="Disordered" evidence="9">
    <location>
        <begin position="264"/>
        <end position="335"/>
    </location>
</feature>
<protein>
    <recommendedName>
        <fullName evidence="1">non-specific serine/threonine protein kinase</fullName>
        <ecNumber evidence="1">2.7.11.1</ecNumber>
    </recommendedName>
</protein>
<keyword evidence="4" id="KW-0547">Nucleotide-binding</keyword>
<dbReference type="Gene3D" id="1.10.510.10">
    <property type="entry name" value="Transferase(Phosphotransferase) domain 1"/>
    <property type="match status" value="1"/>
</dbReference>
<evidence type="ECO:0000256" key="2">
    <source>
        <dbReference type="ARBA" id="ARBA00022527"/>
    </source>
</evidence>
<sequence>MASSHPNVVTLHRVFDSPTDPYVYIVLEYCPDGDLFSMVIDSERYLMPPEPYVQDRSRTDGCPVPESPEYVEERVKLDNLIKTVYDQILSAIEYCHSLGLYHRDIKPENILCSADGQRVYLADFGLATGERYSTDFGCGSSFYMSPECQDGAGRRLTQYSTAANDVWSLGIILITLVCARNPWKEAVLTDDTFREYAKNPDFLLDILPISRALNDVLKRVFCIDEEKRCTVSELRASIRGVPRLTASNYETWERLLQRGLLKASRPKEHAQVPVEKNTFSNPDTNSSPSPSPVHSPPNASWDYGPKQGKFGQGLGPFAPTSSDDSWRILEKGRPR</sequence>
<dbReference type="InterPro" id="IPR000719">
    <property type="entry name" value="Prot_kinase_dom"/>
</dbReference>
<keyword evidence="12" id="KW-1185">Reference proteome</keyword>
<evidence type="ECO:0000256" key="5">
    <source>
        <dbReference type="ARBA" id="ARBA00022777"/>
    </source>
</evidence>
<evidence type="ECO:0000256" key="8">
    <source>
        <dbReference type="ARBA" id="ARBA00048679"/>
    </source>
</evidence>
<comment type="catalytic activity">
    <reaction evidence="7">
        <text>L-threonyl-[protein] + ATP = O-phospho-L-threonyl-[protein] + ADP + H(+)</text>
        <dbReference type="Rhea" id="RHEA:46608"/>
        <dbReference type="Rhea" id="RHEA-COMP:11060"/>
        <dbReference type="Rhea" id="RHEA-COMP:11605"/>
        <dbReference type="ChEBI" id="CHEBI:15378"/>
        <dbReference type="ChEBI" id="CHEBI:30013"/>
        <dbReference type="ChEBI" id="CHEBI:30616"/>
        <dbReference type="ChEBI" id="CHEBI:61977"/>
        <dbReference type="ChEBI" id="CHEBI:456216"/>
        <dbReference type="EC" id="2.7.11.1"/>
    </reaction>
</comment>
<dbReference type="PANTHER" id="PTHR24343:SF541">
    <property type="entry name" value="SERINE_THREONINE-PROTEIN KINASE SKS1-RELATED"/>
    <property type="match status" value="1"/>
</dbReference>
<comment type="catalytic activity">
    <reaction evidence="8">
        <text>L-seryl-[protein] + ATP = O-phospho-L-seryl-[protein] + ADP + H(+)</text>
        <dbReference type="Rhea" id="RHEA:17989"/>
        <dbReference type="Rhea" id="RHEA-COMP:9863"/>
        <dbReference type="Rhea" id="RHEA-COMP:11604"/>
        <dbReference type="ChEBI" id="CHEBI:15378"/>
        <dbReference type="ChEBI" id="CHEBI:29999"/>
        <dbReference type="ChEBI" id="CHEBI:30616"/>
        <dbReference type="ChEBI" id="CHEBI:83421"/>
        <dbReference type="ChEBI" id="CHEBI:456216"/>
        <dbReference type="EC" id="2.7.11.1"/>
    </reaction>
</comment>
<keyword evidence="6" id="KW-0067">ATP-binding</keyword>
<evidence type="ECO:0000256" key="4">
    <source>
        <dbReference type="ARBA" id="ARBA00022741"/>
    </source>
</evidence>
<dbReference type="GO" id="GO:0004674">
    <property type="term" value="F:protein serine/threonine kinase activity"/>
    <property type="evidence" value="ECO:0007669"/>
    <property type="project" value="UniProtKB-KW"/>
</dbReference>
<dbReference type="PROSITE" id="PS00108">
    <property type="entry name" value="PROTEIN_KINASE_ST"/>
    <property type="match status" value="1"/>
</dbReference>
<evidence type="ECO:0000256" key="3">
    <source>
        <dbReference type="ARBA" id="ARBA00022679"/>
    </source>
</evidence>
<dbReference type="Pfam" id="PF00069">
    <property type="entry name" value="Pkinase"/>
    <property type="match status" value="1"/>
</dbReference>
<evidence type="ECO:0000259" key="10">
    <source>
        <dbReference type="SMART" id="SM00220"/>
    </source>
</evidence>
<dbReference type="GO" id="GO:0005524">
    <property type="term" value="F:ATP binding"/>
    <property type="evidence" value="ECO:0007669"/>
    <property type="project" value="UniProtKB-KW"/>
</dbReference>
<dbReference type="EC" id="2.7.11.1" evidence="1"/>
<evidence type="ECO:0000256" key="6">
    <source>
        <dbReference type="ARBA" id="ARBA00022840"/>
    </source>
</evidence>
<dbReference type="SUPFAM" id="SSF56112">
    <property type="entry name" value="Protein kinase-like (PK-like)"/>
    <property type="match status" value="1"/>
</dbReference>
<gene>
    <name evidence="11" type="primary">SKS1</name>
    <name evidence="11" type="ORF">MCUN1_002372</name>
</gene>
<accession>A0AAF0EUS1</accession>
<feature type="domain" description="Protein kinase" evidence="10">
    <location>
        <begin position="1"/>
        <end position="244"/>
    </location>
</feature>
<organism evidence="11 12">
    <name type="scientific">Malassezia cuniculi</name>
    <dbReference type="NCBI Taxonomy" id="948313"/>
    <lineage>
        <taxon>Eukaryota</taxon>
        <taxon>Fungi</taxon>
        <taxon>Dikarya</taxon>
        <taxon>Basidiomycota</taxon>
        <taxon>Ustilaginomycotina</taxon>
        <taxon>Malasseziomycetes</taxon>
        <taxon>Malasseziales</taxon>
        <taxon>Malasseziaceae</taxon>
        <taxon>Malassezia</taxon>
    </lineage>
</organism>
<evidence type="ECO:0000256" key="9">
    <source>
        <dbReference type="SAM" id="MobiDB-lite"/>
    </source>
</evidence>
<evidence type="ECO:0000256" key="7">
    <source>
        <dbReference type="ARBA" id="ARBA00047899"/>
    </source>
</evidence>
<dbReference type="InterPro" id="IPR008271">
    <property type="entry name" value="Ser/Thr_kinase_AS"/>
</dbReference>
<dbReference type="SMART" id="SM00220">
    <property type="entry name" value="S_TKc"/>
    <property type="match status" value="1"/>
</dbReference>
<dbReference type="InterPro" id="IPR011009">
    <property type="entry name" value="Kinase-like_dom_sf"/>
</dbReference>
<keyword evidence="3" id="KW-0808">Transferase</keyword>
<evidence type="ECO:0000313" key="11">
    <source>
        <dbReference type="EMBL" id="WFD35514.1"/>
    </source>
</evidence>
<name>A0AAF0EUS1_9BASI</name>